<evidence type="ECO:0000256" key="3">
    <source>
        <dbReference type="ARBA" id="ARBA00022962"/>
    </source>
</evidence>
<evidence type="ECO:0000259" key="4">
    <source>
        <dbReference type="Pfam" id="PF00733"/>
    </source>
</evidence>
<dbReference type="EMBL" id="MBFR01000124">
    <property type="protein sequence ID" value="PVU93561.1"/>
    <property type="molecule type" value="Genomic_DNA"/>
</dbReference>
<dbReference type="STRING" id="133385.A0A2T9YML0"/>
<dbReference type="PANTHER" id="PTHR45937:SF1">
    <property type="entry name" value="ASPARAGINE SYNTHETASE DOMAIN-CONTAINING PROTEIN 1"/>
    <property type="match status" value="1"/>
</dbReference>
<sequence>MCAIQAVIYQKLSKLNAEFVDNIKKISEANTRRGPDIQGAHLVEVEANNGKTYLIQFKGFVLSLRGEKTTQPIICENSGNIFLWNGEVFDGVEMNFEQNDGKTLFLGLEEKSENEKDVLEFFQKIRGPYSFMYYQTLPYHEIQVETNEITATENQNILSLNDFVASNETKMLIEELEAKLYASLKVRIESSINSGITGLAGVKELRKRYPTRIWNWVEVNVLYEEVLQHRQHIIDLLGPNYTVMDLSIGMALWFAARGEGTMYSSEKSLGEHNYRSPAKILILGSGADEQFGGYSRHRKGYEAGGITQLSKEIKFDVERISKRNLGRDDRIISDHGREARFPYLDESVVDFLSSIATSSKMNLSLPRGIGDKLLLRLVAFNMGLKVTSMQAKRAIQFGARTAKMESGKDKGDDVLL</sequence>
<evidence type="ECO:0000256" key="1">
    <source>
        <dbReference type="ARBA" id="ARBA00022605"/>
    </source>
</evidence>
<dbReference type="InterPro" id="IPR051857">
    <property type="entry name" value="Asn_synthetase_domain"/>
</dbReference>
<gene>
    <name evidence="5" type="ORF">BB561_003201</name>
</gene>
<evidence type="ECO:0000313" key="6">
    <source>
        <dbReference type="Proteomes" id="UP000245383"/>
    </source>
</evidence>
<dbReference type="Pfam" id="PF00733">
    <property type="entry name" value="Asn_synthase"/>
    <property type="match status" value="1"/>
</dbReference>
<dbReference type="SUPFAM" id="SSF52402">
    <property type="entry name" value="Adenine nucleotide alpha hydrolases-like"/>
    <property type="match status" value="1"/>
</dbReference>
<dbReference type="AlphaFoldDB" id="A0A2T9YML0"/>
<dbReference type="PANTHER" id="PTHR45937">
    <property type="entry name" value="ASPARAGINE SYNTHETASE DOMAIN-CONTAINING PROTEIN 1"/>
    <property type="match status" value="1"/>
</dbReference>
<evidence type="ECO:0000313" key="5">
    <source>
        <dbReference type="EMBL" id="PVU93561.1"/>
    </source>
</evidence>
<dbReference type="Gene3D" id="3.40.50.620">
    <property type="entry name" value="HUPs"/>
    <property type="match status" value="1"/>
</dbReference>
<reference evidence="5 6" key="1">
    <citation type="journal article" date="2018" name="MBio">
        <title>Comparative Genomics Reveals the Core Gene Toolbox for the Fungus-Insect Symbiosis.</title>
        <authorList>
            <person name="Wang Y."/>
            <person name="Stata M."/>
            <person name="Wang W."/>
            <person name="Stajich J.E."/>
            <person name="White M.M."/>
            <person name="Moncalvo J.M."/>
        </authorList>
    </citation>
    <scope>NUCLEOTIDE SEQUENCE [LARGE SCALE GENOMIC DNA]</scope>
    <source>
        <strain evidence="5 6">SWE-8-4</strain>
    </source>
</reference>
<keyword evidence="2" id="KW-0061">Asparagine biosynthesis</keyword>
<name>A0A2T9YML0_9FUNG</name>
<dbReference type="CDD" id="cd01991">
    <property type="entry name" value="Asn_synthase_B_C"/>
    <property type="match status" value="1"/>
</dbReference>
<dbReference type="InterPro" id="IPR014729">
    <property type="entry name" value="Rossmann-like_a/b/a_fold"/>
</dbReference>
<dbReference type="OrthoDB" id="10252281at2759"/>
<feature type="domain" description="Asparagine synthetase" evidence="4">
    <location>
        <begin position="307"/>
        <end position="376"/>
    </location>
</feature>
<proteinExistence type="predicted"/>
<keyword evidence="3" id="KW-0315">Glutamine amidotransferase</keyword>
<keyword evidence="1" id="KW-0028">Amino-acid biosynthesis</keyword>
<protein>
    <recommendedName>
        <fullName evidence="4">Asparagine synthetase domain-containing protein</fullName>
    </recommendedName>
</protein>
<keyword evidence="6" id="KW-1185">Reference proteome</keyword>
<accession>A0A2T9YML0</accession>
<organism evidence="5 6">
    <name type="scientific">Smittium simulii</name>
    <dbReference type="NCBI Taxonomy" id="133385"/>
    <lineage>
        <taxon>Eukaryota</taxon>
        <taxon>Fungi</taxon>
        <taxon>Fungi incertae sedis</taxon>
        <taxon>Zoopagomycota</taxon>
        <taxon>Kickxellomycotina</taxon>
        <taxon>Harpellomycetes</taxon>
        <taxon>Harpellales</taxon>
        <taxon>Legeriomycetaceae</taxon>
        <taxon>Smittium</taxon>
    </lineage>
</organism>
<comment type="caution">
    <text evidence="5">The sequence shown here is derived from an EMBL/GenBank/DDBJ whole genome shotgun (WGS) entry which is preliminary data.</text>
</comment>
<dbReference type="Proteomes" id="UP000245383">
    <property type="component" value="Unassembled WGS sequence"/>
</dbReference>
<dbReference type="InterPro" id="IPR001962">
    <property type="entry name" value="Asn_synthase"/>
</dbReference>
<dbReference type="GO" id="GO:0006529">
    <property type="term" value="P:asparagine biosynthetic process"/>
    <property type="evidence" value="ECO:0007669"/>
    <property type="project" value="UniProtKB-KW"/>
</dbReference>
<evidence type="ECO:0000256" key="2">
    <source>
        <dbReference type="ARBA" id="ARBA00022888"/>
    </source>
</evidence>
<dbReference type="GO" id="GO:0004066">
    <property type="term" value="F:asparagine synthase (glutamine-hydrolyzing) activity"/>
    <property type="evidence" value="ECO:0007669"/>
    <property type="project" value="InterPro"/>
</dbReference>